<comment type="caution">
    <text evidence="2">The sequence shown here is derived from an EMBL/GenBank/DDBJ whole genome shotgun (WGS) entry which is preliminary data.</text>
</comment>
<name>A0A133U6F5_9EURY</name>
<feature type="transmembrane region" description="Helical" evidence="1">
    <location>
        <begin position="37"/>
        <end position="56"/>
    </location>
</feature>
<evidence type="ECO:0000256" key="1">
    <source>
        <dbReference type="SAM" id="Phobius"/>
    </source>
</evidence>
<evidence type="ECO:0000313" key="2">
    <source>
        <dbReference type="EMBL" id="KXA89736.1"/>
    </source>
</evidence>
<accession>A0A133U6F5</accession>
<keyword evidence="1" id="KW-0472">Membrane</keyword>
<dbReference type="Proteomes" id="UP000070184">
    <property type="component" value="Unassembled WGS sequence"/>
</dbReference>
<proteinExistence type="predicted"/>
<dbReference type="EMBL" id="LHXK01000024">
    <property type="protein sequence ID" value="KXA89736.1"/>
    <property type="molecule type" value="Genomic_DNA"/>
</dbReference>
<gene>
    <name evidence="2" type="ORF">AKJ61_02290</name>
</gene>
<sequence length="61" mass="6214">MRTKSDEGDDLRYAGFGLVIGLGVGAVIAVLLEAPFYYAGVGAMIGLIAGVTADSYTNSGE</sequence>
<organism evidence="2 3">
    <name type="scientific">candidate division MSBL1 archaeon SCGC-AAA259B11</name>
    <dbReference type="NCBI Taxonomy" id="1698260"/>
    <lineage>
        <taxon>Archaea</taxon>
        <taxon>Methanobacteriati</taxon>
        <taxon>Methanobacteriota</taxon>
        <taxon>candidate division MSBL1</taxon>
    </lineage>
</organism>
<feature type="transmembrane region" description="Helical" evidence="1">
    <location>
        <begin position="12"/>
        <end position="31"/>
    </location>
</feature>
<protein>
    <submittedName>
        <fullName evidence="2">Uncharacterized protein</fullName>
    </submittedName>
</protein>
<keyword evidence="3" id="KW-1185">Reference proteome</keyword>
<evidence type="ECO:0000313" key="3">
    <source>
        <dbReference type="Proteomes" id="UP000070184"/>
    </source>
</evidence>
<keyword evidence="1" id="KW-1133">Transmembrane helix</keyword>
<keyword evidence="1" id="KW-0812">Transmembrane</keyword>
<dbReference type="AlphaFoldDB" id="A0A133U6F5"/>
<reference evidence="2 3" key="1">
    <citation type="journal article" date="2016" name="Sci. Rep.">
        <title>Metabolic traits of an uncultured archaeal lineage -MSBL1- from brine pools of the Red Sea.</title>
        <authorList>
            <person name="Mwirichia R."/>
            <person name="Alam I."/>
            <person name="Rashid M."/>
            <person name="Vinu M."/>
            <person name="Ba-Alawi W."/>
            <person name="Anthony Kamau A."/>
            <person name="Kamanda Ngugi D."/>
            <person name="Goker M."/>
            <person name="Klenk H.P."/>
            <person name="Bajic V."/>
            <person name="Stingl U."/>
        </authorList>
    </citation>
    <scope>NUCLEOTIDE SEQUENCE [LARGE SCALE GENOMIC DNA]</scope>
    <source>
        <strain evidence="2">SCGC-AAA259B11</strain>
    </source>
</reference>